<keyword evidence="1" id="KW-0812">Transmembrane</keyword>
<dbReference type="RefSeq" id="WP_337699722.1">
    <property type="nucleotide sequence ID" value="NZ_JBBEGM010000001.1"/>
</dbReference>
<gene>
    <name evidence="2" type="ORF">WCD58_04020</name>
</gene>
<dbReference type="InterPro" id="IPR049500">
    <property type="entry name" value="Peptidase_M50B-like"/>
</dbReference>
<evidence type="ECO:0000256" key="1">
    <source>
        <dbReference type="SAM" id="Phobius"/>
    </source>
</evidence>
<proteinExistence type="predicted"/>
<keyword evidence="1" id="KW-0472">Membrane</keyword>
<feature type="transmembrane region" description="Helical" evidence="1">
    <location>
        <begin position="197"/>
        <end position="220"/>
    </location>
</feature>
<dbReference type="Pfam" id="PF13398">
    <property type="entry name" value="Peptidase_M50B"/>
    <property type="match status" value="1"/>
</dbReference>
<feature type="transmembrane region" description="Helical" evidence="1">
    <location>
        <begin position="112"/>
        <end position="129"/>
    </location>
</feature>
<dbReference type="Proteomes" id="UP001369736">
    <property type="component" value="Unassembled WGS sequence"/>
</dbReference>
<feature type="transmembrane region" description="Helical" evidence="1">
    <location>
        <begin position="158"/>
        <end position="177"/>
    </location>
</feature>
<accession>A0ABU8LZX8</accession>
<feature type="transmembrane region" description="Helical" evidence="1">
    <location>
        <begin position="135"/>
        <end position="151"/>
    </location>
</feature>
<organism evidence="2 3">
    <name type="scientific">Actinomycetospora flava</name>
    <dbReference type="NCBI Taxonomy" id="3129232"/>
    <lineage>
        <taxon>Bacteria</taxon>
        <taxon>Bacillati</taxon>
        <taxon>Actinomycetota</taxon>
        <taxon>Actinomycetes</taxon>
        <taxon>Pseudonocardiales</taxon>
        <taxon>Pseudonocardiaceae</taxon>
        <taxon>Actinomycetospora</taxon>
    </lineage>
</organism>
<comment type="caution">
    <text evidence="2">The sequence shown here is derived from an EMBL/GenBank/DDBJ whole genome shotgun (WGS) entry which is preliminary data.</text>
</comment>
<protein>
    <submittedName>
        <fullName evidence="2">M50 family metallopeptidase</fullName>
    </submittedName>
</protein>
<feature type="transmembrane region" description="Helical" evidence="1">
    <location>
        <begin position="12"/>
        <end position="31"/>
    </location>
</feature>
<evidence type="ECO:0000313" key="2">
    <source>
        <dbReference type="EMBL" id="MEJ2860307.1"/>
    </source>
</evidence>
<reference evidence="2 3" key="1">
    <citation type="submission" date="2024-03" db="EMBL/GenBank/DDBJ databases">
        <title>Actinomycetospora sp. OC33-EN07, a novel actinomycete isolated from wild orchid (Aerides multiflora).</title>
        <authorList>
            <person name="Suriyachadkun C."/>
        </authorList>
    </citation>
    <scope>NUCLEOTIDE SEQUENCE [LARGE SCALE GENOMIC DNA]</scope>
    <source>
        <strain evidence="2 3">OC33-EN07</strain>
    </source>
</reference>
<dbReference type="EMBL" id="JBBEGM010000001">
    <property type="protein sequence ID" value="MEJ2860307.1"/>
    <property type="molecule type" value="Genomic_DNA"/>
</dbReference>
<keyword evidence="3" id="KW-1185">Reference proteome</keyword>
<keyword evidence="1" id="KW-1133">Transmembrane helix</keyword>
<feature type="transmembrane region" description="Helical" evidence="1">
    <location>
        <begin position="38"/>
        <end position="60"/>
    </location>
</feature>
<evidence type="ECO:0000313" key="3">
    <source>
        <dbReference type="Proteomes" id="UP001369736"/>
    </source>
</evidence>
<sequence length="227" mass="23197">MGVGLGVNDVPIVGEPVAFGAGFIALLFVCFSTYIARYFYFYAATGGSLLTLVGLAQPIGGYAIDEKGLVFGRLVVGGRGLPVVVLAYIAGYIGPPLLGVAGAALIAAGNPWAVLLGTTFLSLLALLVAGNPLGFTIPLLIVLGLGAALFYGSGDQQAFAAAFVVWFLLFGGIAGAFRASGLGGERNTLAGRTFIPAVVWQLLFISVAIVSLIVGGQLLLRPGYDVV</sequence>
<name>A0ABU8LZX8_9PSEU</name>
<feature type="transmembrane region" description="Helical" evidence="1">
    <location>
        <begin position="80"/>
        <end position="105"/>
    </location>
</feature>